<dbReference type="Pfam" id="PF03466">
    <property type="entry name" value="LysR_substrate"/>
    <property type="match status" value="1"/>
</dbReference>
<sequence length="321" mass="35601">MIEHGRGSGGTGPLPGRQSAMESWPDLLAFVHSVRAGSFSAAAREAGKTPSAFSKRVARLEEQLKLRLVVRGAGGLRTTPEGQEFYLRLQRAMDDVEEACAQAAQARAPRGLVRVSTQSDVGRDWLIPRIASFTRMYPQVELELSLSDKVVDLLSERFDVALRVGEIEDGRLTRRPLGRFRNCICAAPSYIRERGIPRTTREQAGHVWLAYLRGNRQEAWDPTTQQRVVIRAPYAADSNAALRQLALDGLGIARLPELTVLEELRRGALIRLPLEGPEEEGTPISLVFPQGKQLASRVRAFVDFFADEARRSLPQARALGR</sequence>
<evidence type="ECO:0000256" key="4">
    <source>
        <dbReference type="ARBA" id="ARBA00023163"/>
    </source>
</evidence>
<keyword evidence="4" id="KW-0804">Transcription</keyword>
<protein>
    <submittedName>
        <fullName evidence="6">LysR family transcriptional regulator</fullName>
    </submittedName>
</protein>
<keyword evidence="2" id="KW-0805">Transcription regulation</keyword>
<dbReference type="InterPro" id="IPR058163">
    <property type="entry name" value="LysR-type_TF_proteobact-type"/>
</dbReference>
<comment type="caution">
    <text evidence="6">The sequence shown here is derived from an EMBL/GenBank/DDBJ whole genome shotgun (WGS) entry which is preliminary data.</text>
</comment>
<dbReference type="InterPro" id="IPR000847">
    <property type="entry name" value="LysR_HTH_N"/>
</dbReference>
<dbReference type="GO" id="GO:0003700">
    <property type="term" value="F:DNA-binding transcription factor activity"/>
    <property type="evidence" value="ECO:0007669"/>
    <property type="project" value="InterPro"/>
</dbReference>
<dbReference type="Gene3D" id="1.10.10.10">
    <property type="entry name" value="Winged helix-like DNA-binding domain superfamily/Winged helix DNA-binding domain"/>
    <property type="match status" value="1"/>
</dbReference>
<dbReference type="PROSITE" id="PS50931">
    <property type="entry name" value="HTH_LYSR"/>
    <property type="match status" value="1"/>
</dbReference>
<organism evidence="6 7">
    <name type="scientific">Cystobacter ferrugineus</name>
    <dbReference type="NCBI Taxonomy" id="83449"/>
    <lineage>
        <taxon>Bacteria</taxon>
        <taxon>Pseudomonadati</taxon>
        <taxon>Myxococcota</taxon>
        <taxon>Myxococcia</taxon>
        <taxon>Myxococcales</taxon>
        <taxon>Cystobacterineae</taxon>
        <taxon>Archangiaceae</taxon>
        <taxon>Cystobacter</taxon>
    </lineage>
</organism>
<dbReference type="Proteomes" id="UP000182229">
    <property type="component" value="Unassembled WGS sequence"/>
</dbReference>
<gene>
    <name evidence="6" type="ORF">BON30_42555</name>
</gene>
<evidence type="ECO:0000256" key="2">
    <source>
        <dbReference type="ARBA" id="ARBA00023015"/>
    </source>
</evidence>
<accession>A0A1L9AX87</accession>
<dbReference type="PANTHER" id="PTHR30537">
    <property type="entry name" value="HTH-TYPE TRANSCRIPTIONAL REGULATOR"/>
    <property type="match status" value="1"/>
</dbReference>
<dbReference type="STRING" id="83449.BON30_42555"/>
<feature type="domain" description="HTH lysR-type" evidence="5">
    <location>
        <begin position="22"/>
        <end position="79"/>
    </location>
</feature>
<comment type="similarity">
    <text evidence="1">Belongs to the LysR transcriptional regulatory family.</text>
</comment>
<dbReference type="InterPro" id="IPR036388">
    <property type="entry name" value="WH-like_DNA-bd_sf"/>
</dbReference>
<proteinExistence type="inferred from homology"/>
<reference evidence="7" key="1">
    <citation type="submission" date="2016-11" db="EMBL/GenBank/DDBJ databases">
        <authorList>
            <person name="Shukria A."/>
            <person name="Stevens D.C."/>
        </authorList>
    </citation>
    <scope>NUCLEOTIDE SEQUENCE [LARGE SCALE GENOMIC DNA]</scope>
    <source>
        <strain evidence="7">Cbfe23</strain>
    </source>
</reference>
<dbReference type="InterPro" id="IPR005119">
    <property type="entry name" value="LysR_subst-bd"/>
</dbReference>
<reference evidence="6 7" key="2">
    <citation type="submission" date="2016-12" db="EMBL/GenBank/DDBJ databases">
        <title>Draft Genome Sequence of Cystobacter ferrugineus Strain Cbfe23.</title>
        <authorList>
            <person name="Akbar S."/>
            <person name="Dowd S.E."/>
            <person name="Stevens D.C."/>
        </authorList>
    </citation>
    <scope>NUCLEOTIDE SEQUENCE [LARGE SCALE GENOMIC DNA]</scope>
    <source>
        <strain evidence="6 7">Cbfe23</strain>
    </source>
</reference>
<dbReference type="GO" id="GO:0043565">
    <property type="term" value="F:sequence-specific DNA binding"/>
    <property type="evidence" value="ECO:0007669"/>
    <property type="project" value="TreeGrafter"/>
</dbReference>
<keyword evidence="3" id="KW-0238">DNA-binding</keyword>
<evidence type="ECO:0000313" key="6">
    <source>
        <dbReference type="EMBL" id="OJH34631.1"/>
    </source>
</evidence>
<dbReference type="Gene3D" id="3.40.190.290">
    <property type="match status" value="1"/>
</dbReference>
<keyword evidence="7" id="KW-1185">Reference proteome</keyword>
<evidence type="ECO:0000313" key="7">
    <source>
        <dbReference type="Proteomes" id="UP000182229"/>
    </source>
</evidence>
<dbReference type="SUPFAM" id="SSF53850">
    <property type="entry name" value="Periplasmic binding protein-like II"/>
    <property type="match status" value="1"/>
</dbReference>
<dbReference type="OrthoDB" id="5416547at2"/>
<evidence type="ECO:0000256" key="3">
    <source>
        <dbReference type="ARBA" id="ARBA00023125"/>
    </source>
</evidence>
<dbReference type="PANTHER" id="PTHR30537:SF58">
    <property type="entry name" value="HTH-TYPE TRANSCRIPTIONAL REGULATOR PERR"/>
    <property type="match status" value="1"/>
</dbReference>
<dbReference type="CDD" id="cd08422">
    <property type="entry name" value="PBP2_CrgA_like"/>
    <property type="match status" value="1"/>
</dbReference>
<name>A0A1L9AX87_9BACT</name>
<dbReference type="GO" id="GO:0006351">
    <property type="term" value="P:DNA-templated transcription"/>
    <property type="evidence" value="ECO:0007669"/>
    <property type="project" value="TreeGrafter"/>
</dbReference>
<evidence type="ECO:0000259" key="5">
    <source>
        <dbReference type="PROSITE" id="PS50931"/>
    </source>
</evidence>
<evidence type="ECO:0000256" key="1">
    <source>
        <dbReference type="ARBA" id="ARBA00009437"/>
    </source>
</evidence>
<dbReference type="EMBL" id="MPIN01000018">
    <property type="protein sequence ID" value="OJH34631.1"/>
    <property type="molecule type" value="Genomic_DNA"/>
</dbReference>
<dbReference type="AlphaFoldDB" id="A0A1L9AX87"/>
<dbReference type="Pfam" id="PF00126">
    <property type="entry name" value="HTH_1"/>
    <property type="match status" value="1"/>
</dbReference>
<dbReference type="InterPro" id="IPR036390">
    <property type="entry name" value="WH_DNA-bd_sf"/>
</dbReference>
<dbReference type="SUPFAM" id="SSF46785">
    <property type="entry name" value="Winged helix' DNA-binding domain"/>
    <property type="match status" value="1"/>
</dbReference>